<dbReference type="InterPro" id="IPR007867">
    <property type="entry name" value="GMC_OxRtase_C"/>
</dbReference>
<dbReference type="AlphaFoldDB" id="A0A1H8CCQ0"/>
<evidence type="ECO:0000313" key="2">
    <source>
        <dbReference type="EMBL" id="SEM92770.1"/>
    </source>
</evidence>
<dbReference type="SUPFAM" id="SSF54373">
    <property type="entry name" value="FAD-linked reductases, C-terminal domain"/>
    <property type="match status" value="1"/>
</dbReference>
<name>A0A1H8CCQ0_9RHOB</name>
<dbReference type="GO" id="GO:0016614">
    <property type="term" value="F:oxidoreductase activity, acting on CH-OH group of donors"/>
    <property type="evidence" value="ECO:0007669"/>
    <property type="project" value="InterPro"/>
</dbReference>
<reference evidence="2 3" key="1">
    <citation type="submission" date="2016-10" db="EMBL/GenBank/DDBJ databases">
        <authorList>
            <person name="de Groot N.N."/>
        </authorList>
    </citation>
    <scope>NUCLEOTIDE SEQUENCE [LARGE SCALE GENOMIC DNA]</scope>
    <source>
        <strain evidence="2 3">DSM 16213</strain>
    </source>
</reference>
<dbReference type="Pfam" id="PF05199">
    <property type="entry name" value="GMC_oxred_C"/>
    <property type="match status" value="1"/>
</dbReference>
<dbReference type="Proteomes" id="UP000199585">
    <property type="component" value="Unassembled WGS sequence"/>
</dbReference>
<evidence type="ECO:0000313" key="3">
    <source>
        <dbReference type="Proteomes" id="UP000199585"/>
    </source>
</evidence>
<keyword evidence="3" id="KW-1185">Reference proteome</keyword>
<proteinExistence type="predicted"/>
<sequence length="185" mass="20441">MRHVTGSGYGVFGQPVRMGRGTTTAGIIQDEARHDPSRGLVGGFELETRSPGLPVMAAFLDPGGWGRAFTWALDSYENMAGMWIVGEDLPQETNRSTVNVDQPDQFSLPSPTVHFCDHPNDVAMRIHAYERGMAIYDAVGATRSFTTPPYPSRHNLCTNRMSENPRDGVVNKWGKTHDIPQLVRV</sequence>
<evidence type="ECO:0000259" key="1">
    <source>
        <dbReference type="Pfam" id="PF05199"/>
    </source>
</evidence>
<protein>
    <submittedName>
        <fullName evidence="2">GMC oxidoreductase</fullName>
    </submittedName>
</protein>
<dbReference type="STRING" id="245187.SAMN04488003_106154"/>
<accession>A0A1H8CCQ0</accession>
<dbReference type="EMBL" id="FOCI01000006">
    <property type="protein sequence ID" value="SEM92770.1"/>
    <property type="molecule type" value="Genomic_DNA"/>
</dbReference>
<gene>
    <name evidence="2" type="ORF">SAMN04488003_106154</name>
</gene>
<organism evidence="2 3">
    <name type="scientific">Loktanella fryxellensis</name>
    <dbReference type="NCBI Taxonomy" id="245187"/>
    <lineage>
        <taxon>Bacteria</taxon>
        <taxon>Pseudomonadati</taxon>
        <taxon>Pseudomonadota</taxon>
        <taxon>Alphaproteobacteria</taxon>
        <taxon>Rhodobacterales</taxon>
        <taxon>Roseobacteraceae</taxon>
        <taxon>Loktanella</taxon>
    </lineage>
</organism>
<feature type="domain" description="Glucose-methanol-choline oxidoreductase C-terminal" evidence="1">
    <location>
        <begin position="94"/>
        <end position="182"/>
    </location>
</feature>